<evidence type="ECO:0000313" key="2">
    <source>
        <dbReference type="Proteomes" id="UP000031408"/>
    </source>
</evidence>
<name>A0A0C1LF98_9BACT</name>
<gene>
    <name evidence="1" type="ORF">OI18_13340</name>
</gene>
<dbReference type="STRING" id="1349421.OI18_13340"/>
<dbReference type="RefSeq" id="WP_039140509.1">
    <property type="nucleotide sequence ID" value="NZ_JSVC01000015.1"/>
</dbReference>
<dbReference type="Proteomes" id="UP000031408">
    <property type="component" value="Unassembled WGS sequence"/>
</dbReference>
<accession>A0A0C1LF98</accession>
<keyword evidence="2" id="KW-1185">Reference proteome</keyword>
<protein>
    <recommendedName>
        <fullName evidence="3">DUF4249 domain-containing protein</fullName>
    </recommendedName>
</protein>
<dbReference type="Pfam" id="PF14054">
    <property type="entry name" value="DUF4249"/>
    <property type="match status" value="1"/>
</dbReference>
<evidence type="ECO:0008006" key="3">
    <source>
        <dbReference type="Google" id="ProtNLM"/>
    </source>
</evidence>
<comment type="caution">
    <text evidence="1">The sequence shown here is derived from an EMBL/GenBank/DDBJ whole genome shotgun (WGS) entry which is preliminary data.</text>
</comment>
<dbReference type="EMBL" id="JSVC01000015">
    <property type="protein sequence ID" value="KIC94003.1"/>
    <property type="molecule type" value="Genomic_DNA"/>
</dbReference>
<dbReference type="OrthoDB" id="637707at2"/>
<sequence>MRTTSGIVFVFISAIVAGLTSCEKDFDIKVNSHQPKLVVEAYINNELPLYNYVILGRSQDYYAPDFTNVPVTGASVAITEGRLISGQYEWDASSRKELKEAALTQLSNAYIPGVYFDTTLRGTPGMHYLLEIEVEGKMYSATTELLQPLSIDSITSGYYFIDEEDDPEYMARLTVHFKDPDTIGNTQLYYWRTRQTGENFGWGALGTNRYSPRTDELVNGQYMHITHSNGFDIGDTVSYHLVNVERKVYNFWDSYLKASESASPFSTPVNLQSTISGENVIGCFSGFSVNTKSVVVK</sequence>
<reference evidence="1 2" key="1">
    <citation type="submission" date="2014-11" db="EMBL/GenBank/DDBJ databases">
        <title>Genome sequence of Flavihumibacter solisilvae 3-3.</title>
        <authorList>
            <person name="Zhou G."/>
            <person name="Li M."/>
            <person name="Wang G."/>
        </authorList>
    </citation>
    <scope>NUCLEOTIDE SEQUENCE [LARGE SCALE GENOMIC DNA]</scope>
    <source>
        <strain evidence="1 2">3-3</strain>
    </source>
</reference>
<organism evidence="1 2">
    <name type="scientific">Flavihumibacter solisilvae</name>
    <dbReference type="NCBI Taxonomy" id="1349421"/>
    <lineage>
        <taxon>Bacteria</taxon>
        <taxon>Pseudomonadati</taxon>
        <taxon>Bacteroidota</taxon>
        <taxon>Chitinophagia</taxon>
        <taxon>Chitinophagales</taxon>
        <taxon>Chitinophagaceae</taxon>
        <taxon>Flavihumibacter</taxon>
    </lineage>
</organism>
<evidence type="ECO:0000313" key="1">
    <source>
        <dbReference type="EMBL" id="KIC94003.1"/>
    </source>
</evidence>
<dbReference type="InterPro" id="IPR025345">
    <property type="entry name" value="DUF4249"/>
</dbReference>
<proteinExistence type="predicted"/>
<dbReference type="PROSITE" id="PS51257">
    <property type="entry name" value="PROKAR_LIPOPROTEIN"/>
    <property type="match status" value="1"/>
</dbReference>
<dbReference type="AlphaFoldDB" id="A0A0C1LF98"/>